<dbReference type="GO" id="GO:0046654">
    <property type="term" value="P:tetrahydrofolate biosynthetic process"/>
    <property type="evidence" value="ECO:0007669"/>
    <property type="project" value="UniProtKB-UniRule"/>
</dbReference>
<dbReference type="SMART" id="SM00905">
    <property type="entry name" value="FolB"/>
    <property type="match status" value="1"/>
</dbReference>
<dbReference type="NCBIfam" id="TIGR00525">
    <property type="entry name" value="folB"/>
    <property type="match status" value="1"/>
</dbReference>
<comment type="pathway">
    <text evidence="3 10">Cofactor biosynthesis; tetrahydrofolate biosynthesis; 2-amino-4-hydroxy-6-hydroxymethyl-7,8-dihydropteridine diphosphate from 7,8-dihydroneopterin triphosphate: step 3/4.</text>
</comment>
<proteinExistence type="inferred from homology"/>
<comment type="similarity">
    <text evidence="4 10">Belongs to the DHNA family.</text>
</comment>
<dbReference type="KEGG" id="rped:AOQ87_00060"/>
<comment type="catalytic activity">
    <reaction evidence="1">
        <text>7,8-dihydroneopterin = 7,8-dihydromonapterin</text>
        <dbReference type="Rhea" id="RHEA:45328"/>
        <dbReference type="ChEBI" id="CHEBI:17001"/>
        <dbReference type="ChEBI" id="CHEBI:71175"/>
        <dbReference type="EC" id="5.1.99.8"/>
    </reaction>
</comment>
<feature type="domain" description="Dihydroneopterin aldolase/epimerase" evidence="11">
    <location>
        <begin position="4"/>
        <end position="114"/>
    </location>
</feature>
<dbReference type="EC" id="4.1.2.25" evidence="10"/>
<evidence type="ECO:0000256" key="1">
    <source>
        <dbReference type="ARBA" id="ARBA00000693"/>
    </source>
</evidence>
<keyword evidence="7" id="KW-0413">Isomerase</keyword>
<evidence type="ECO:0000256" key="7">
    <source>
        <dbReference type="ARBA" id="ARBA00023235"/>
    </source>
</evidence>
<dbReference type="STRING" id="428411.AOQ87_00060"/>
<dbReference type="GO" id="GO:0004150">
    <property type="term" value="F:dihydroneopterin aldolase activity"/>
    <property type="evidence" value="ECO:0007669"/>
    <property type="project" value="UniProtKB-UniRule"/>
</dbReference>
<evidence type="ECO:0000313" key="12">
    <source>
        <dbReference type="EMBL" id="ARC53108.1"/>
    </source>
</evidence>
<evidence type="ECO:0000256" key="6">
    <source>
        <dbReference type="ARBA" id="ARBA00022909"/>
    </source>
</evidence>
<evidence type="ECO:0000256" key="4">
    <source>
        <dbReference type="ARBA" id="ARBA00005708"/>
    </source>
</evidence>
<dbReference type="Gene3D" id="3.30.1130.10">
    <property type="match status" value="1"/>
</dbReference>
<dbReference type="PANTHER" id="PTHR42844:SF1">
    <property type="entry name" value="DIHYDRONEOPTERIN ALDOLASE 1-RELATED"/>
    <property type="match status" value="1"/>
</dbReference>
<evidence type="ECO:0000256" key="5">
    <source>
        <dbReference type="ARBA" id="ARBA00011823"/>
    </source>
</evidence>
<dbReference type="NCBIfam" id="TIGR00526">
    <property type="entry name" value="folB_dom"/>
    <property type="match status" value="1"/>
</dbReference>
<dbReference type="InterPro" id="IPR006157">
    <property type="entry name" value="FolB_dom"/>
</dbReference>
<evidence type="ECO:0000313" key="13">
    <source>
        <dbReference type="Proteomes" id="UP000242793"/>
    </source>
</evidence>
<evidence type="ECO:0000256" key="10">
    <source>
        <dbReference type="RuleBase" id="RU362079"/>
    </source>
</evidence>
<keyword evidence="13" id="KW-1185">Reference proteome</keyword>
<name>A0A1V0HJV5_9ENTR</name>
<keyword evidence="6 10" id="KW-0289">Folate biosynthesis</keyword>
<evidence type="ECO:0000256" key="2">
    <source>
        <dbReference type="ARBA" id="ARBA00001353"/>
    </source>
</evidence>
<gene>
    <name evidence="12" type="ORF">AOQ87_00060</name>
</gene>
<comment type="catalytic activity">
    <reaction evidence="2 10">
        <text>7,8-dihydroneopterin = 6-hydroxymethyl-7,8-dihydropterin + glycolaldehyde</text>
        <dbReference type="Rhea" id="RHEA:10540"/>
        <dbReference type="ChEBI" id="CHEBI:17001"/>
        <dbReference type="ChEBI" id="CHEBI:17071"/>
        <dbReference type="ChEBI" id="CHEBI:44841"/>
        <dbReference type="EC" id="4.1.2.25"/>
    </reaction>
</comment>
<comment type="subunit">
    <text evidence="5">Homooctamer.</text>
</comment>
<dbReference type="UniPathway" id="UPA00077">
    <property type="reaction ID" value="UER00154"/>
</dbReference>
<keyword evidence="8 10" id="KW-0456">Lyase</keyword>
<dbReference type="FunFam" id="3.30.1130.10:FF:000002">
    <property type="entry name" value="7,8-dihydroneopterin aldolase"/>
    <property type="match status" value="1"/>
</dbReference>
<evidence type="ECO:0000259" key="11">
    <source>
        <dbReference type="SMART" id="SM00905"/>
    </source>
</evidence>
<dbReference type="AlphaFoldDB" id="A0A1V0HJV5"/>
<dbReference type="PANTHER" id="PTHR42844">
    <property type="entry name" value="DIHYDRONEOPTERIN ALDOLASE 1-RELATED"/>
    <property type="match status" value="1"/>
</dbReference>
<dbReference type="InterPro" id="IPR006156">
    <property type="entry name" value="Dihydroneopterin_aldolase"/>
</dbReference>
<dbReference type="RefSeq" id="WP_080626421.1">
    <property type="nucleotide sequence ID" value="NZ_CP012839.1"/>
</dbReference>
<reference evidence="12 13" key="1">
    <citation type="submission" date="2015-10" db="EMBL/GenBank/DDBJ databases">
        <title>Survey of human and primate louse endosymbionts.</title>
        <authorList>
            <person name="Boyd B.M."/>
        </authorList>
    </citation>
    <scope>NUCLEOTIDE SEQUENCE [LARGE SCALE GENOMIC DNA]</scope>
    <source>
        <strain evidence="12 13">PTSK</strain>
    </source>
</reference>
<dbReference type="GO" id="GO:0005737">
    <property type="term" value="C:cytoplasm"/>
    <property type="evidence" value="ECO:0007669"/>
    <property type="project" value="TreeGrafter"/>
</dbReference>
<dbReference type="Proteomes" id="UP000242793">
    <property type="component" value="Chromosome"/>
</dbReference>
<comment type="function">
    <text evidence="9">Catalyzes the conversion of 7,8-dihydroneopterin to 6-hydroxymethyl-7,8-dihydropterin. Can use L-threo-dihydroneopterin and D-erythro-dihydroneopterin as substrates for the formation of 6-hydroxymethyldihydropterin, but it can also catalyze the epimerization of carbon 2' of dihydroneopterin to dihydromonapterin at appreciable velocity.</text>
</comment>
<dbReference type="EMBL" id="CP012839">
    <property type="protein sequence ID" value="ARC53108.1"/>
    <property type="molecule type" value="Genomic_DNA"/>
</dbReference>
<organism evidence="12 13">
    <name type="scientific">Candidatus Riesia pediculischaeffi</name>
    <dbReference type="NCBI Taxonomy" id="428411"/>
    <lineage>
        <taxon>Bacteria</taxon>
        <taxon>Pseudomonadati</taxon>
        <taxon>Pseudomonadota</taxon>
        <taxon>Gammaproteobacteria</taxon>
        <taxon>Enterobacterales</taxon>
        <taxon>Enterobacteriaceae</taxon>
        <taxon>Candidatus Riesia</taxon>
    </lineage>
</organism>
<dbReference type="SUPFAM" id="SSF55620">
    <property type="entry name" value="Tetrahydrobiopterin biosynthesis enzymes-like"/>
    <property type="match status" value="1"/>
</dbReference>
<dbReference type="Pfam" id="PF02152">
    <property type="entry name" value="FolB"/>
    <property type="match status" value="1"/>
</dbReference>
<protein>
    <recommendedName>
        <fullName evidence="10">7,8-dihydroneopterin aldolase</fullName>
        <ecNumber evidence="10">4.1.2.25</ecNumber>
    </recommendedName>
</protein>
<accession>A0A1V0HJV5</accession>
<sequence length="118" mass="13874">MKKLFIEKLSVFTKVGVYDWEKKIKQRLLIDVQIFQKVHQTLFQNKSDCYLDYTIVSETIVDYLEKNSFKLIEDVAREVLDILSDQFLCSWIKITVFKPNAIPRAKVVGVSIERSLKD</sequence>
<evidence type="ECO:0000256" key="9">
    <source>
        <dbReference type="ARBA" id="ARBA00059496"/>
    </source>
</evidence>
<evidence type="ECO:0000256" key="8">
    <source>
        <dbReference type="ARBA" id="ARBA00023239"/>
    </source>
</evidence>
<dbReference type="GO" id="GO:0016853">
    <property type="term" value="F:isomerase activity"/>
    <property type="evidence" value="ECO:0007669"/>
    <property type="project" value="UniProtKB-KW"/>
</dbReference>
<dbReference type="InterPro" id="IPR043133">
    <property type="entry name" value="GTP-CH-I_C/QueF"/>
</dbReference>
<dbReference type="GO" id="GO:0046656">
    <property type="term" value="P:folic acid biosynthetic process"/>
    <property type="evidence" value="ECO:0007669"/>
    <property type="project" value="UniProtKB-UniRule"/>
</dbReference>
<evidence type="ECO:0000256" key="3">
    <source>
        <dbReference type="ARBA" id="ARBA00005013"/>
    </source>
</evidence>